<evidence type="ECO:0000256" key="1">
    <source>
        <dbReference type="SAM" id="Phobius"/>
    </source>
</evidence>
<evidence type="ECO:0000313" key="4">
    <source>
        <dbReference type="Proteomes" id="UP000000305"/>
    </source>
</evidence>
<dbReference type="AlphaFoldDB" id="E9FZQ8"/>
<dbReference type="OrthoDB" id="6378063at2759"/>
<dbReference type="InterPro" id="IPR045866">
    <property type="entry name" value="FAM210A/B-like"/>
</dbReference>
<dbReference type="OMA" id="GINMMPV"/>
<reference evidence="3 4" key="1">
    <citation type="journal article" date="2011" name="Science">
        <title>The ecoresponsive genome of Daphnia pulex.</title>
        <authorList>
            <person name="Colbourne J.K."/>
            <person name="Pfrender M.E."/>
            <person name="Gilbert D."/>
            <person name="Thomas W.K."/>
            <person name="Tucker A."/>
            <person name="Oakley T.H."/>
            <person name="Tokishita S."/>
            <person name="Aerts A."/>
            <person name="Arnold G.J."/>
            <person name="Basu M.K."/>
            <person name="Bauer D.J."/>
            <person name="Caceres C.E."/>
            <person name="Carmel L."/>
            <person name="Casola C."/>
            <person name="Choi J.H."/>
            <person name="Detter J.C."/>
            <person name="Dong Q."/>
            <person name="Dusheyko S."/>
            <person name="Eads B.D."/>
            <person name="Frohlich T."/>
            <person name="Geiler-Samerotte K.A."/>
            <person name="Gerlach D."/>
            <person name="Hatcher P."/>
            <person name="Jogdeo S."/>
            <person name="Krijgsveld J."/>
            <person name="Kriventseva E.V."/>
            <person name="Kultz D."/>
            <person name="Laforsch C."/>
            <person name="Lindquist E."/>
            <person name="Lopez J."/>
            <person name="Manak J.R."/>
            <person name="Muller J."/>
            <person name="Pangilinan J."/>
            <person name="Patwardhan R.P."/>
            <person name="Pitluck S."/>
            <person name="Pritham E.J."/>
            <person name="Rechtsteiner A."/>
            <person name="Rho M."/>
            <person name="Rogozin I.B."/>
            <person name="Sakarya O."/>
            <person name="Salamov A."/>
            <person name="Schaack S."/>
            <person name="Shapiro H."/>
            <person name="Shiga Y."/>
            <person name="Skalitzky C."/>
            <person name="Smith Z."/>
            <person name="Souvorov A."/>
            <person name="Sung W."/>
            <person name="Tang Z."/>
            <person name="Tsuchiya D."/>
            <person name="Tu H."/>
            <person name="Vos H."/>
            <person name="Wang M."/>
            <person name="Wolf Y.I."/>
            <person name="Yamagata H."/>
            <person name="Yamada T."/>
            <person name="Ye Y."/>
            <person name="Shaw J.R."/>
            <person name="Andrews J."/>
            <person name="Crease T.J."/>
            <person name="Tang H."/>
            <person name="Lucas S.M."/>
            <person name="Robertson H.M."/>
            <person name="Bork P."/>
            <person name="Koonin E.V."/>
            <person name="Zdobnov E.M."/>
            <person name="Grigoriev I.V."/>
            <person name="Lynch M."/>
            <person name="Boore J.L."/>
        </authorList>
    </citation>
    <scope>NUCLEOTIDE SEQUENCE [LARGE SCALE GENOMIC DNA]</scope>
</reference>
<dbReference type="eggNOG" id="KOG4526">
    <property type="taxonomic scope" value="Eukaryota"/>
</dbReference>
<feature type="domain" description="DUF1279" evidence="2">
    <location>
        <begin position="195"/>
        <end position="281"/>
    </location>
</feature>
<dbReference type="PhylomeDB" id="E9FZQ8"/>
<sequence length="297" mass="32486">MLLAQSVNRNLVHRNQLILRALFHSSSKNGAGLPSNMEELDAQDRMGFSANRFKDISFGVVQSQTSSMFSGSFMSDQSSQGGQQQLENYESLGSLSLNAVTQTNVPLPFSPSAEKENSPRMNMPENCTDQQIKFTSSDLQETLYPGSSQCVQQGTMKIRGNCWYLQHGLHNAWIPNTSSVRYYSDAKVPESTKSKLKRAVKDYGATVIVFHVLISITSLSICYAAVASGLNVPGMLAQMGVSSEMLNSRLAAGASTFLVAYAVHKVLVPIRISITLGSVPFIVRYLRRIGFLKTPSA</sequence>
<dbReference type="Proteomes" id="UP000000305">
    <property type="component" value="Unassembled WGS sequence"/>
</dbReference>
<evidence type="ECO:0000259" key="2">
    <source>
        <dbReference type="Pfam" id="PF06916"/>
    </source>
</evidence>
<keyword evidence="1" id="KW-0472">Membrane</keyword>
<keyword evidence="1" id="KW-0812">Transmembrane</keyword>
<proteinExistence type="predicted"/>
<protein>
    <recommendedName>
        <fullName evidence="2">DUF1279 domain-containing protein</fullName>
    </recommendedName>
</protein>
<dbReference type="FunCoup" id="E9FZQ8">
    <property type="interactions" value="92"/>
</dbReference>
<dbReference type="InterPro" id="IPR009688">
    <property type="entry name" value="FAM210A/B-like_dom"/>
</dbReference>
<feature type="transmembrane region" description="Helical" evidence="1">
    <location>
        <begin position="203"/>
        <end position="226"/>
    </location>
</feature>
<dbReference type="Pfam" id="PF06916">
    <property type="entry name" value="FAM210A-B_dom"/>
    <property type="match status" value="1"/>
</dbReference>
<gene>
    <name evidence="3" type="ORF">DAPPUDRAFT_236024</name>
</gene>
<dbReference type="STRING" id="6669.E9FZQ8"/>
<keyword evidence="4" id="KW-1185">Reference proteome</keyword>
<dbReference type="InParanoid" id="E9FZQ8"/>
<keyword evidence="1" id="KW-1133">Transmembrane helix</keyword>
<dbReference type="HOGENOM" id="CLU_067409_0_0_1"/>
<evidence type="ECO:0000313" key="3">
    <source>
        <dbReference type="EMBL" id="EFX87100.1"/>
    </source>
</evidence>
<name>E9FZQ8_DAPPU</name>
<dbReference type="PANTHER" id="PTHR21377">
    <property type="entry name" value="PROTEIN FAM210B, MITOCHONDRIAL"/>
    <property type="match status" value="1"/>
</dbReference>
<organism evidence="3 4">
    <name type="scientific">Daphnia pulex</name>
    <name type="common">Water flea</name>
    <dbReference type="NCBI Taxonomy" id="6669"/>
    <lineage>
        <taxon>Eukaryota</taxon>
        <taxon>Metazoa</taxon>
        <taxon>Ecdysozoa</taxon>
        <taxon>Arthropoda</taxon>
        <taxon>Crustacea</taxon>
        <taxon>Branchiopoda</taxon>
        <taxon>Diplostraca</taxon>
        <taxon>Cladocera</taxon>
        <taxon>Anomopoda</taxon>
        <taxon>Daphniidae</taxon>
        <taxon>Daphnia</taxon>
    </lineage>
</organism>
<dbReference type="KEGG" id="dpx:DAPPUDRAFT_236024"/>
<dbReference type="EMBL" id="GL732528">
    <property type="protein sequence ID" value="EFX87100.1"/>
    <property type="molecule type" value="Genomic_DNA"/>
</dbReference>
<accession>E9FZQ8</accession>
<dbReference type="GO" id="GO:0005739">
    <property type="term" value="C:mitochondrion"/>
    <property type="evidence" value="ECO:0000318"/>
    <property type="project" value="GO_Central"/>
</dbReference>
<dbReference type="PANTHER" id="PTHR21377:SF0">
    <property type="entry name" value="PROTEIN FAM210B, MITOCHONDRIAL"/>
    <property type="match status" value="1"/>
</dbReference>